<dbReference type="PROSITE" id="PS50956">
    <property type="entry name" value="HTH_ASNC_2"/>
    <property type="match status" value="1"/>
</dbReference>
<evidence type="ECO:0000313" key="7">
    <source>
        <dbReference type="Proteomes" id="UP000002071"/>
    </source>
</evidence>
<dbReference type="InterPro" id="IPR036721">
    <property type="entry name" value="RCK_C_sf"/>
</dbReference>
<dbReference type="SUPFAM" id="SSF116726">
    <property type="entry name" value="TrkA C-terminal domain-like"/>
    <property type="match status" value="1"/>
</dbReference>
<dbReference type="GO" id="GO:0008324">
    <property type="term" value="F:monoatomic cation transmembrane transporter activity"/>
    <property type="evidence" value="ECO:0007669"/>
    <property type="project" value="InterPro"/>
</dbReference>
<dbReference type="Pfam" id="PF13412">
    <property type="entry name" value="HTH_24"/>
    <property type="match status" value="1"/>
</dbReference>
<dbReference type="HOGENOM" id="CLU_1088218_0_0_2"/>
<dbReference type="Proteomes" id="UP000002071">
    <property type="component" value="Chromosome"/>
</dbReference>
<protein>
    <submittedName>
        <fullName evidence="6">Putative transcriptional regulator, AsnC family</fullName>
    </submittedName>
</protein>
<feature type="domain" description="HTH asnC-type" evidence="4">
    <location>
        <begin position="13"/>
        <end position="76"/>
    </location>
</feature>
<dbReference type="eggNOG" id="arCOG01584">
    <property type="taxonomic scope" value="Archaea"/>
</dbReference>
<dbReference type="InterPro" id="IPR011991">
    <property type="entry name" value="ArsR-like_HTH"/>
</dbReference>
<dbReference type="InterPro" id="IPR036390">
    <property type="entry name" value="WH_DNA-bd_sf"/>
</dbReference>
<dbReference type="InterPro" id="IPR000485">
    <property type="entry name" value="AsnC-type_HTH_dom"/>
</dbReference>
<reference evidence="6 7" key="1">
    <citation type="journal article" date="2009" name="Stand. Genomic Sci.">
        <title>Complete genome sequence of Halorhabdus utahensis type strain (AX-2).</title>
        <authorList>
            <person name="Anderson I."/>
            <person name="Tindall B.J."/>
            <person name="Pomrenke H."/>
            <person name="Goker M."/>
            <person name="Lapidus A."/>
            <person name="Nolan M."/>
            <person name="Copeland A."/>
            <person name="Glavina Del Rio T."/>
            <person name="Chen F."/>
            <person name="Tice H."/>
            <person name="Cheng J.F."/>
            <person name="Lucas S."/>
            <person name="Chertkov O."/>
            <person name="Bruce D."/>
            <person name="Brettin T."/>
            <person name="Detter J.C."/>
            <person name="Han C."/>
            <person name="Goodwin L."/>
            <person name="Land M."/>
            <person name="Hauser L."/>
            <person name="Chang Y.J."/>
            <person name="Jeffries C.D."/>
            <person name="Pitluck S."/>
            <person name="Pati A."/>
            <person name="Mavromatis K."/>
            <person name="Ivanova N."/>
            <person name="Ovchinnikova G."/>
            <person name="Chen A."/>
            <person name="Palaniappan K."/>
            <person name="Chain P."/>
            <person name="Rohde M."/>
            <person name="Bristow J."/>
            <person name="Eisen J.A."/>
            <person name="Markowitz V."/>
            <person name="Hugenholtz P."/>
            <person name="Kyrpides N.C."/>
            <person name="Klenk H.P."/>
        </authorList>
    </citation>
    <scope>NUCLEOTIDE SEQUENCE [LARGE SCALE GENOMIC DNA]</scope>
    <source>
        <strain evidence="7">DSM 12940 / JCM 11049 / AX-2</strain>
    </source>
</reference>
<evidence type="ECO:0000256" key="1">
    <source>
        <dbReference type="ARBA" id="ARBA00023015"/>
    </source>
</evidence>
<dbReference type="Gene3D" id="3.30.70.1450">
    <property type="entry name" value="Regulator of K+ conductance, C-terminal domain"/>
    <property type="match status" value="1"/>
</dbReference>
<dbReference type="Pfam" id="PF02080">
    <property type="entry name" value="TrkA_C"/>
    <property type="match status" value="1"/>
</dbReference>
<accession>C7NMS3</accession>
<dbReference type="PANTHER" id="PTHR30154">
    <property type="entry name" value="LEUCINE-RESPONSIVE REGULATORY PROTEIN"/>
    <property type="match status" value="1"/>
</dbReference>
<dbReference type="InterPro" id="IPR036388">
    <property type="entry name" value="WH-like_DNA-bd_sf"/>
</dbReference>
<dbReference type="STRING" id="519442.Huta_1210"/>
<name>C7NMS3_HALUD</name>
<dbReference type="PROSITE" id="PS51202">
    <property type="entry name" value="RCK_C"/>
    <property type="match status" value="1"/>
</dbReference>
<evidence type="ECO:0000313" key="6">
    <source>
        <dbReference type="EMBL" id="ACV11386.1"/>
    </source>
</evidence>
<evidence type="ECO:0000259" key="5">
    <source>
        <dbReference type="PROSITE" id="PS51202"/>
    </source>
</evidence>
<sequence length="255" mass="27614">MRDGRSARMDHRLDEIDKRILYYLAADARNTAAPEIAEEMEVTAATIRNRIRQLETEGILRGYLADIDYKAIEGHVTYEFRCTAPIPDRDHLAQAALDISGVVAARELMAGTTNLTVTAVGTDTDDIGRIAAELSDLGLTIEDESVIEEQYFRPYDPFGPEDAPKGPSLTDFMGLAGGAEVVEFTVSEGAEIADRTIEDAVESDLLADEMLVVGIERDGDVLTPKGETVIQAGDVVSLFSKTGLETDALTVFGAQ</sequence>
<keyword evidence="7" id="KW-1185">Reference proteome</keyword>
<evidence type="ECO:0000259" key="4">
    <source>
        <dbReference type="PROSITE" id="PS50956"/>
    </source>
</evidence>
<dbReference type="GO" id="GO:0043200">
    <property type="term" value="P:response to amino acid"/>
    <property type="evidence" value="ECO:0007669"/>
    <property type="project" value="TreeGrafter"/>
</dbReference>
<evidence type="ECO:0000256" key="2">
    <source>
        <dbReference type="ARBA" id="ARBA00023125"/>
    </source>
</evidence>
<feature type="domain" description="RCK C-terminal" evidence="5">
    <location>
        <begin position="167"/>
        <end position="255"/>
    </location>
</feature>
<organism evidence="6 7">
    <name type="scientific">Halorhabdus utahensis (strain DSM 12940 / JCM 11049 / AX-2)</name>
    <dbReference type="NCBI Taxonomy" id="519442"/>
    <lineage>
        <taxon>Archaea</taxon>
        <taxon>Methanobacteriati</taxon>
        <taxon>Methanobacteriota</taxon>
        <taxon>Stenosarchaea group</taxon>
        <taxon>Halobacteria</taxon>
        <taxon>Halobacteriales</taxon>
        <taxon>Haloarculaceae</taxon>
        <taxon>Halorhabdus</taxon>
    </lineage>
</organism>
<evidence type="ECO:0000256" key="3">
    <source>
        <dbReference type="ARBA" id="ARBA00023163"/>
    </source>
</evidence>
<dbReference type="InterPro" id="IPR019888">
    <property type="entry name" value="Tscrpt_reg_AsnC-like"/>
</dbReference>
<dbReference type="CDD" id="cd00090">
    <property type="entry name" value="HTH_ARSR"/>
    <property type="match status" value="1"/>
</dbReference>
<dbReference type="SMART" id="SM00344">
    <property type="entry name" value="HTH_ASNC"/>
    <property type="match status" value="1"/>
</dbReference>
<dbReference type="GO" id="GO:0006813">
    <property type="term" value="P:potassium ion transport"/>
    <property type="evidence" value="ECO:0007669"/>
    <property type="project" value="InterPro"/>
</dbReference>
<dbReference type="GO" id="GO:0005829">
    <property type="term" value="C:cytosol"/>
    <property type="evidence" value="ECO:0007669"/>
    <property type="project" value="TreeGrafter"/>
</dbReference>
<dbReference type="PRINTS" id="PR00033">
    <property type="entry name" value="HTHASNC"/>
</dbReference>
<proteinExistence type="predicted"/>
<dbReference type="SUPFAM" id="SSF46785">
    <property type="entry name" value="Winged helix' DNA-binding domain"/>
    <property type="match status" value="1"/>
</dbReference>
<dbReference type="AlphaFoldDB" id="C7NMS3"/>
<dbReference type="PANTHER" id="PTHR30154:SF34">
    <property type="entry name" value="TRANSCRIPTIONAL REGULATOR AZLB"/>
    <property type="match status" value="1"/>
</dbReference>
<keyword evidence="2" id="KW-0238">DNA-binding</keyword>
<keyword evidence="3" id="KW-0804">Transcription</keyword>
<dbReference type="GO" id="GO:0043565">
    <property type="term" value="F:sequence-specific DNA binding"/>
    <property type="evidence" value="ECO:0007669"/>
    <property type="project" value="InterPro"/>
</dbReference>
<dbReference type="InterPro" id="IPR006037">
    <property type="entry name" value="RCK_C"/>
</dbReference>
<dbReference type="Gene3D" id="1.10.10.10">
    <property type="entry name" value="Winged helix-like DNA-binding domain superfamily/Winged helix DNA-binding domain"/>
    <property type="match status" value="1"/>
</dbReference>
<dbReference type="EMBL" id="CP001687">
    <property type="protein sequence ID" value="ACV11386.1"/>
    <property type="molecule type" value="Genomic_DNA"/>
</dbReference>
<keyword evidence="1" id="KW-0805">Transcription regulation</keyword>
<dbReference type="KEGG" id="hut:Huta_1210"/>
<gene>
    <name evidence="6" type="ordered locus">Huta_1210</name>
</gene>